<evidence type="ECO:0000313" key="2">
    <source>
        <dbReference type="EMBL" id="NIX78304.1"/>
    </source>
</evidence>
<gene>
    <name evidence="2" type="ORF">HB375_17050</name>
</gene>
<accession>A0ABX0VGC5</accession>
<dbReference type="PANTHER" id="PTHR46623">
    <property type="entry name" value="CARBOXYMETHYLENEBUTENOLIDASE-RELATED"/>
    <property type="match status" value="1"/>
</dbReference>
<comment type="caution">
    <text evidence="2">The sequence shown here is derived from an EMBL/GenBank/DDBJ whole genome shotgun (WGS) entry which is preliminary data.</text>
</comment>
<dbReference type="SUPFAM" id="SSF53474">
    <property type="entry name" value="alpha/beta-Hydrolases"/>
    <property type="match status" value="1"/>
</dbReference>
<dbReference type="Pfam" id="PF01738">
    <property type="entry name" value="DLH"/>
    <property type="match status" value="1"/>
</dbReference>
<proteinExistence type="predicted"/>
<evidence type="ECO:0000259" key="1">
    <source>
        <dbReference type="Pfam" id="PF01738"/>
    </source>
</evidence>
<keyword evidence="3" id="KW-1185">Reference proteome</keyword>
<dbReference type="Proteomes" id="UP000707352">
    <property type="component" value="Unassembled WGS sequence"/>
</dbReference>
<name>A0ABX0VGC5_9HYPH</name>
<sequence>MPISLERRTFTSGGKDIAVETLQVEGLLRPPAVVMLHGADGLSENVQYYEGAQVVAAAGFQVNLIHYLDRTEENRASFNTLFQNFQIWLETVNDSLAWVADRTEVDTSRIGIIGVSLGAALGLAAASADRRIKALVHYFGPLPQGAIAADAHLPPTLVLHGALDAIVPVANAYAVEALLRQQDVPHEIMVYPDQGHGFRGDARTDALERVVAFLGHYLAGHDASPLSGRR</sequence>
<dbReference type="EMBL" id="JAATJS010000007">
    <property type="protein sequence ID" value="NIX78304.1"/>
    <property type="molecule type" value="Genomic_DNA"/>
</dbReference>
<dbReference type="InterPro" id="IPR051049">
    <property type="entry name" value="Dienelactone_hydrolase-like"/>
</dbReference>
<feature type="domain" description="Dienelactone hydrolase" evidence="1">
    <location>
        <begin position="29"/>
        <end position="210"/>
    </location>
</feature>
<dbReference type="PANTHER" id="PTHR46623:SF6">
    <property type="entry name" value="ALPHA_BETA-HYDROLASES SUPERFAMILY PROTEIN"/>
    <property type="match status" value="1"/>
</dbReference>
<dbReference type="InterPro" id="IPR002925">
    <property type="entry name" value="Dienelactn_hydro"/>
</dbReference>
<dbReference type="Gene3D" id="3.40.50.1820">
    <property type="entry name" value="alpha/beta hydrolase"/>
    <property type="match status" value="1"/>
</dbReference>
<evidence type="ECO:0000313" key="3">
    <source>
        <dbReference type="Proteomes" id="UP000707352"/>
    </source>
</evidence>
<organism evidence="2 3">
    <name type="scientific">Microvirga terricola</name>
    <dbReference type="NCBI Taxonomy" id="2719797"/>
    <lineage>
        <taxon>Bacteria</taxon>
        <taxon>Pseudomonadati</taxon>
        <taxon>Pseudomonadota</taxon>
        <taxon>Alphaproteobacteria</taxon>
        <taxon>Hyphomicrobiales</taxon>
        <taxon>Methylobacteriaceae</taxon>
        <taxon>Microvirga</taxon>
    </lineage>
</organism>
<dbReference type="InterPro" id="IPR029058">
    <property type="entry name" value="AB_hydrolase_fold"/>
</dbReference>
<protein>
    <submittedName>
        <fullName evidence="2">Prolyl oligopeptidase family serine peptidase</fullName>
    </submittedName>
</protein>
<reference evidence="2 3" key="1">
    <citation type="submission" date="2020-03" db="EMBL/GenBank/DDBJ databases">
        <title>The genome sequence of Microvirga sp. c23x22.</title>
        <authorList>
            <person name="Zhang X."/>
        </authorList>
    </citation>
    <scope>NUCLEOTIDE SEQUENCE [LARGE SCALE GENOMIC DNA]</scope>
    <source>
        <strain evidence="3">c23x22</strain>
    </source>
</reference>